<accession>A0A177VEM5</accession>
<feature type="region of interest" description="Disordered" evidence="2">
    <location>
        <begin position="1"/>
        <end position="31"/>
    </location>
</feature>
<evidence type="ECO:0000259" key="3">
    <source>
        <dbReference type="Pfam" id="PF01648"/>
    </source>
</evidence>
<feature type="region of interest" description="Disordered" evidence="2">
    <location>
        <begin position="70"/>
        <end position="90"/>
    </location>
</feature>
<dbReference type="InterPro" id="IPR008278">
    <property type="entry name" value="4-PPantetheinyl_Trfase_dom"/>
</dbReference>
<dbReference type="Proteomes" id="UP000836402">
    <property type="component" value="Unassembled WGS sequence"/>
</dbReference>
<dbReference type="SUPFAM" id="SSF56214">
    <property type="entry name" value="4'-phosphopantetheinyl transferase"/>
    <property type="match status" value="1"/>
</dbReference>
<dbReference type="HAMAP" id="MF_00101">
    <property type="entry name" value="AcpS"/>
    <property type="match status" value="1"/>
</dbReference>
<feature type="compositionally biased region" description="Polar residues" evidence="2">
    <location>
        <begin position="72"/>
        <end position="85"/>
    </location>
</feature>
<feature type="compositionally biased region" description="Basic and acidic residues" evidence="2">
    <location>
        <begin position="162"/>
        <end position="175"/>
    </location>
</feature>
<keyword evidence="7" id="KW-1185">Reference proteome</keyword>
<dbReference type="GO" id="GO:0008897">
    <property type="term" value="F:holo-[acyl-carrier-protein] synthase activity"/>
    <property type="evidence" value="ECO:0007669"/>
    <property type="project" value="InterPro"/>
</dbReference>
<evidence type="ECO:0000256" key="2">
    <source>
        <dbReference type="SAM" id="MobiDB-lite"/>
    </source>
</evidence>
<name>A0A177VEM5_9BASI</name>
<dbReference type="GO" id="GO:0006633">
    <property type="term" value="P:fatty acid biosynthetic process"/>
    <property type="evidence" value="ECO:0007669"/>
    <property type="project" value="InterPro"/>
</dbReference>
<feature type="domain" description="4'-phosphopantetheinyl transferase" evidence="3">
    <location>
        <begin position="98"/>
        <end position="167"/>
    </location>
</feature>
<evidence type="ECO:0000256" key="1">
    <source>
        <dbReference type="ARBA" id="ARBA00022679"/>
    </source>
</evidence>
<dbReference type="GO" id="GO:0000287">
    <property type="term" value="F:magnesium ion binding"/>
    <property type="evidence" value="ECO:0007669"/>
    <property type="project" value="InterPro"/>
</dbReference>
<gene>
    <name evidence="5" type="ORF">A4X03_0g3329</name>
    <name evidence="4" type="ORF">JKIAZH3_G4264</name>
</gene>
<evidence type="ECO:0000313" key="4">
    <source>
        <dbReference type="EMBL" id="CAD6928212.1"/>
    </source>
</evidence>
<reference evidence="5" key="2">
    <citation type="journal article" date="2019" name="IMA Fungus">
        <title>Genome sequencing and comparison of five Tilletia species to identify candidate genes for the detection of regulated species infecting wheat.</title>
        <authorList>
            <person name="Nguyen H.D.T."/>
            <person name="Sultana T."/>
            <person name="Kesanakurti P."/>
            <person name="Hambleton S."/>
        </authorList>
    </citation>
    <scope>NUCLEOTIDE SEQUENCE</scope>
    <source>
        <strain evidence="5">DAOMC 238032</strain>
    </source>
</reference>
<protein>
    <recommendedName>
        <fullName evidence="3">4'-phosphopantetheinyl transferase domain-containing protein</fullName>
    </recommendedName>
</protein>
<dbReference type="InterPro" id="IPR037143">
    <property type="entry name" value="4-PPantetheinyl_Trfase_dom_sf"/>
</dbReference>
<reference evidence="4" key="3">
    <citation type="submission" date="2020-10" db="EMBL/GenBank/DDBJ databases">
        <authorList>
            <person name="Sedaghatjoo S."/>
        </authorList>
    </citation>
    <scope>NUCLEOTIDE SEQUENCE</scope>
    <source>
        <strain evidence="4">AZH3</strain>
    </source>
</reference>
<evidence type="ECO:0000313" key="5">
    <source>
        <dbReference type="EMBL" id="KAE8261356.1"/>
    </source>
</evidence>
<evidence type="ECO:0000313" key="6">
    <source>
        <dbReference type="Proteomes" id="UP000077671"/>
    </source>
</evidence>
<organism evidence="5 6">
    <name type="scientific">Tilletia caries</name>
    <name type="common">wheat bunt fungus</name>
    <dbReference type="NCBI Taxonomy" id="13290"/>
    <lineage>
        <taxon>Eukaryota</taxon>
        <taxon>Fungi</taxon>
        <taxon>Dikarya</taxon>
        <taxon>Basidiomycota</taxon>
        <taxon>Ustilaginomycotina</taxon>
        <taxon>Exobasidiomycetes</taxon>
        <taxon>Tilletiales</taxon>
        <taxon>Tilletiaceae</taxon>
        <taxon>Tilletia</taxon>
    </lineage>
</organism>
<dbReference type="Proteomes" id="UP000077671">
    <property type="component" value="Unassembled WGS sequence"/>
</dbReference>
<comment type="caution">
    <text evidence="5">The sequence shown here is derived from an EMBL/GenBank/DDBJ whole genome shotgun (WGS) entry which is preliminary data.</text>
</comment>
<dbReference type="Gene3D" id="3.90.470.20">
    <property type="entry name" value="4'-phosphopantetheinyl transferase domain"/>
    <property type="match status" value="1"/>
</dbReference>
<proteinExistence type="inferred from homology"/>
<evidence type="ECO:0000313" key="7">
    <source>
        <dbReference type="Proteomes" id="UP000836402"/>
    </source>
</evidence>
<feature type="region of interest" description="Disordered" evidence="2">
    <location>
        <begin position="162"/>
        <end position="182"/>
    </location>
</feature>
<dbReference type="EMBL" id="LWDD02000376">
    <property type="protein sequence ID" value="KAE8261356.1"/>
    <property type="molecule type" value="Genomic_DNA"/>
</dbReference>
<dbReference type="EMBL" id="CAJHJG010003228">
    <property type="protein sequence ID" value="CAD6928212.1"/>
    <property type="molecule type" value="Genomic_DNA"/>
</dbReference>
<sequence>MLPSRRASVSSKHRASFPSPARFYTDSGVKNHSDRSAWSSVSSKVLGVGTDIVFVPRLHDLFVRQERRTLSRRGQNPDSLPSASNDRFGINQGEGAVDHFARRILTETEGDDFRRWRQDRQADFPTIEILRWLGARWAAKEAAYKALYPDYRLRWSDLEVHKSSPGDDTDQDRTSSPKPFLRFSKTFDPSRHASARPLPTLHLSLSHDGDYVLAFVIAESREQKVV</sequence>
<dbReference type="Pfam" id="PF01648">
    <property type="entry name" value="ACPS"/>
    <property type="match status" value="1"/>
</dbReference>
<dbReference type="AlphaFoldDB" id="A0A177VEM5"/>
<dbReference type="InterPro" id="IPR002582">
    <property type="entry name" value="ACPS"/>
</dbReference>
<keyword evidence="1" id="KW-0808">Transferase</keyword>
<reference evidence="5" key="1">
    <citation type="submission" date="2016-04" db="EMBL/GenBank/DDBJ databases">
        <authorList>
            <person name="Nguyen H.D."/>
            <person name="Kesanakurti P."/>
            <person name="Cullis J."/>
            <person name="Levesque C.A."/>
            <person name="Hambleton S."/>
        </authorList>
    </citation>
    <scope>NUCLEOTIDE SEQUENCE</scope>
    <source>
        <strain evidence="5">DAOMC 238032</strain>
    </source>
</reference>